<evidence type="ECO:0000313" key="3">
    <source>
        <dbReference type="EMBL" id="VAW94229.1"/>
    </source>
</evidence>
<feature type="region of interest" description="Disordered" evidence="2">
    <location>
        <begin position="48"/>
        <end position="68"/>
    </location>
</feature>
<dbReference type="HAMAP" id="MF_00715">
    <property type="entry name" value="SlyX"/>
    <property type="match status" value="1"/>
</dbReference>
<protein>
    <recommendedName>
        <fullName evidence="4">Protein SlyX homolog</fullName>
    </recommendedName>
</protein>
<accession>A0A3B1A7P0</accession>
<dbReference type="EMBL" id="UOFT01000036">
    <property type="protein sequence ID" value="VAW94229.1"/>
    <property type="molecule type" value="Genomic_DNA"/>
</dbReference>
<reference evidence="3" key="1">
    <citation type="submission" date="2018-06" db="EMBL/GenBank/DDBJ databases">
        <authorList>
            <person name="Zhirakovskaya E."/>
        </authorList>
    </citation>
    <scope>NUCLEOTIDE SEQUENCE</scope>
</reference>
<gene>
    <name evidence="3" type="ORF">MNBD_GAMMA23-2211</name>
</gene>
<dbReference type="PANTHER" id="PTHR36508:SF1">
    <property type="entry name" value="PROTEIN SLYX"/>
    <property type="match status" value="1"/>
</dbReference>
<proteinExistence type="inferred from homology"/>
<keyword evidence="1" id="KW-0175">Coiled coil</keyword>
<dbReference type="Pfam" id="PF04102">
    <property type="entry name" value="SlyX"/>
    <property type="match status" value="1"/>
</dbReference>
<dbReference type="Gene3D" id="1.20.5.300">
    <property type="match status" value="1"/>
</dbReference>
<evidence type="ECO:0000256" key="1">
    <source>
        <dbReference type="SAM" id="Coils"/>
    </source>
</evidence>
<feature type="coiled-coil region" evidence="1">
    <location>
        <begin position="6"/>
        <end position="40"/>
    </location>
</feature>
<organism evidence="3">
    <name type="scientific">hydrothermal vent metagenome</name>
    <dbReference type="NCBI Taxonomy" id="652676"/>
    <lineage>
        <taxon>unclassified sequences</taxon>
        <taxon>metagenomes</taxon>
        <taxon>ecological metagenomes</taxon>
    </lineage>
</organism>
<dbReference type="AlphaFoldDB" id="A0A3B1A7P0"/>
<evidence type="ECO:0000256" key="2">
    <source>
        <dbReference type="SAM" id="MobiDB-lite"/>
    </source>
</evidence>
<name>A0A3B1A7P0_9ZZZZ</name>
<evidence type="ECO:0008006" key="4">
    <source>
        <dbReference type="Google" id="ProtNLM"/>
    </source>
</evidence>
<dbReference type="InterPro" id="IPR007236">
    <property type="entry name" value="SlyX"/>
</dbReference>
<sequence>MTDKRITELETKLAYQEHTLQELNDEIYRQQQQIDKVEVMCKHLMDRIQTLSDPGGGEQPANERPPHY</sequence>
<dbReference type="PANTHER" id="PTHR36508">
    <property type="entry name" value="PROTEIN SLYX"/>
    <property type="match status" value="1"/>
</dbReference>